<evidence type="ECO:0000313" key="2">
    <source>
        <dbReference type="Proteomes" id="UP000011599"/>
    </source>
</evidence>
<dbReference type="AlphaFoldDB" id="L9WBN1"/>
<name>L9WBN1_9EURY</name>
<dbReference type="Proteomes" id="UP000011599">
    <property type="component" value="Unassembled WGS sequence"/>
</dbReference>
<proteinExistence type="predicted"/>
<sequence length="60" mass="6709">MADQGFINWETEPLVASRGPQFDEIAVVFDALHATATDIPDSLVIGCQRLEQERQTSFED</sequence>
<organism evidence="1 2">
    <name type="scientific">Natronorubrum tibetense GA33</name>
    <dbReference type="NCBI Taxonomy" id="1114856"/>
    <lineage>
        <taxon>Archaea</taxon>
        <taxon>Methanobacteriati</taxon>
        <taxon>Methanobacteriota</taxon>
        <taxon>Stenosarchaea group</taxon>
        <taxon>Halobacteria</taxon>
        <taxon>Halobacteriales</taxon>
        <taxon>Natrialbaceae</taxon>
        <taxon>Natronorubrum</taxon>
    </lineage>
</organism>
<dbReference type="EMBL" id="AOHW01000006">
    <property type="protein sequence ID" value="ELY45718.1"/>
    <property type="molecule type" value="Genomic_DNA"/>
</dbReference>
<comment type="caution">
    <text evidence="1">The sequence shown here is derived from an EMBL/GenBank/DDBJ whole genome shotgun (WGS) entry which is preliminary data.</text>
</comment>
<keyword evidence="2" id="KW-1185">Reference proteome</keyword>
<accession>L9WBN1</accession>
<protein>
    <submittedName>
        <fullName evidence="1">Uncharacterized protein</fullName>
    </submittedName>
</protein>
<dbReference type="PATRIC" id="fig|1114856.3.peg.456"/>
<gene>
    <name evidence="1" type="ORF">C496_02212</name>
</gene>
<evidence type="ECO:0000313" key="1">
    <source>
        <dbReference type="EMBL" id="ELY45718.1"/>
    </source>
</evidence>
<dbReference type="eggNOG" id="arCOG03828">
    <property type="taxonomic scope" value="Archaea"/>
</dbReference>
<reference evidence="1 2" key="1">
    <citation type="journal article" date="2014" name="PLoS Genet.">
        <title>Phylogenetically driven sequencing of extremely halophilic archaea reveals strategies for static and dynamic osmo-response.</title>
        <authorList>
            <person name="Becker E.A."/>
            <person name="Seitzer P.M."/>
            <person name="Tritt A."/>
            <person name="Larsen D."/>
            <person name="Krusor M."/>
            <person name="Yao A.I."/>
            <person name="Wu D."/>
            <person name="Madern D."/>
            <person name="Eisen J.A."/>
            <person name="Darling A.E."/>
            <person name="Facciotti M.T."/>
        </authorList>
    </citation>
    <scope>NUCLEOTIDE SEQUENCE [LARGE SCALE GENOMIC DNA]</scope>
    <source>
        <strain evidence="1 2">GA33</strain>
    </source>
</reference>